<evidence type="ECO:0000313" key="1">
    <source>
        <dbReference type="EMBL" id="CAG8485792.1"/>
    </source>
</evidence>
<gene>
    <name evidence="1" type="ORF">RPERSI_LOCUS1176</name>
</gene>
<dbReference type="Proteomes" id="UP000789920">
    <property type="component" value="Unassembled WGS sequence"/>
</dbReference>
<accession>A0ACA9KPQ6</accession>
<protein>
    <submittedName>
        <fullName evidence="1">33376_t:CDS:1</fullName>
    </submittedName>
</protein>
<reference evidence="1" key="1">
    <citation type="submission" date="2021-06" db="EMBL/GenBank/DDBJ databases">
        <authorList>
            <person name="Kallberg Y."/>
            <person name="Tangrot J."/>
            <person name="Rosling A."/>
        </authorList>
    </citation>
    <scope>NUCLEOTIDE SEQUENCE</scope>
    <source>
        <strain evidence="1">MA461A</strain>
    </source>
</reference>
<sequence>MNFGDTDLTNIKIVTLPLKTTSKLQPMNSDIIAAFKHHYRHFLLQHALDCDKAEEFDIYKNVTNCFCHTGLFDYEISPTIHEVHPNNENSSVIADLEELLRLLSPCHSISLAYYTNSPEEMDMVHQEFTDADLLES</sequence>
<name>A0ACA9KPQ6_9GLOM</name>
<proteinExistence type="predicted"/>
<dbReference type="EMBL" id="CAJVQC010001020">
    <property type="protein sequence ID" value="CAG8485792.1"/>
    <property type="molecule type" value="Genomic_DNA"/>
</dbReference>
<comment type="caution">
    <text evidence="1">The sequence shown here is derived from an EMBL/GenBank/DDBJ whole genome shotgun (WGS) entry which is preliminary data.</text>
</comment>
<organism evidence="1 2">
    <name type="scientific">Racocetra persica</name>
    <dbReference type="NCBI Taxonomy" id="160502"/>
    <lineage>
        <taxon>Eukaryota</taxon>
        <taxon>Fungi</taxon>
        <taxon>Fungi incertae sedis</taxon>
        <taxon>Mucoromycota</taxon>
        <taxon>Glomeromycotina</taxon>
        <taxon>Glomeromycetes</taxon>
        <taxon>Diversisporales</taxon>
        <taxon>Gigasporaceae</taxon>
        <taxon>Racocetra</taxon>
    </lineage>
</organism>
<feature type="non-terminal residue" evidence="1">
    <location>
        <position position="136"/>
    </location>
</feature>
<keyword evidence="2" id="KW-1185">Reference proteome</keyword>
<evidence type="ECO:0000313" key="2">
    <source>
        <dbReference type="Proteomes" id="UP000789920"/>
    </source>
</evidence>